<evidence type="ECO:0000313" key="2">
    <source>
        <dbReference type="Proteomes" id="UP000624404"/>
    </source>
</evidence>
<comment type="caution">
    <text evidence="1">The sequence shown here is derived from an EMBL/GenBank/DDBJ whole genome shotgun (WGS) entry which is preliminary data.</text>
</comment>
<organism evidence="1 2">
    <name type="scientific">Sclerotinia trifoliorum</name>
    <dbReference type="NCBI Taxonomy" id="28548"/>
    <lineage>
        <taxon>Eukaryota</taxon>
        <taxon>Fungi</taxon>
        <taxon>Dikarya</taxon>
        <taxon>Ascomycota</taxon>
        <taxon>Pezizomycotina</taxon>
        <taxon>Leotiomycetes</taxon>
        <taxon>Helotiales</taxon>
        <taxon>Sclerotiniaceae</taxon>
        <taxon>Sclerotinia</taxon>
    </lineage>
</organism>
<proteinExistence type="predicted"/>
<gene>
    <name evidence="1" type="ORF">SCLTRI_LOCUS1491</name>
</gene>
<reference evidence="1" key="1">
    <citation type="submission" date="2020-10" db="EMBL/GenBank/DDBJ databases">
        <authorList>
            <person name="Kusch S."/>
        </authorList>
    </citation>
    <scope>NUCLEOTIDE SEQUENCE</scope>
    <source>
        <strain evidence="1">SwB9</strain>
    </source>
</reference>
<sequence>MFKVEYLLKRFLRHPLGVTIPLYTFEVLSIYSLCFFSPLVISLNSPVVYPLKAFKPADYLCYILCIEQIFVLLSHQGSICIKPWPIKCIPSRLLFPSNTNFSNSSLLHIGNLVHKTRLQHFLRELFFHPRQELHSLSLFPNTGRKPSKLLLPRVSNLGKRPHRKKVCGVQCIKSEKKFNAAQRLTSRSLRPVMRIFGCVSKVLVILRLFAAKLVNQ</sequence>
<evidence type="ECO:0000313" key="1">
    <source>
        <dbReference type="EMBL" id="CAD6441662.1"/>
    </source>
</evidence>
<dbReference type="Proteomes" id="UP000624404">
    <property type="component" value="Unassembled WGS sequence"/>
</dbReference>
<keyword evidence="2" id="KW-1185">Reference proteome</keyword>
<dbReference type="EMBL" id="CAJHIA010000006">
    <property type="protein sequence ID" value="CAD6441662.1"/>
    <property type="molecule type" value="Genomic_DNA"/>
</dbReference>
<dbReference type="OrthoDB" id="10610934at2759"/>
<protein>
    <submittedName>
        <fullName evidence="1">A9adccc3-03d0-43f4-9e8f-39985582a780-CDS</fullName>
    </submittedName>
</protein>
<accession>A0A8H2ZK38</accession>
<dbReference type="AlphaFoldDB" id="A0A8H2ZK38"/>
<name>A0A8H2ZK38_9HELO</name>